<sequence>YLLATGRSCLVRASAAELLIKLTEKYPNRNNLWTSPVITDTLTGECVEGVEALMMLLQHCNFYSVMRTSLGLLWIYSDQPPLDNCTTTAA</sequence>
<evidence type="ECO:0000313" key="1">
    <source>
        <dbReference type="EMBL" id="KAK7071994.1"/>
    </source>
</evidence>
<feature type="non-terminal residue" evidence="1">
    <location>
        <position position="90"/>
    </location>
</feature>
<dbReference type="Proteomes" id="UP001381693">
    <property type="component" value="Unassembled WGS sequence"/>
</dbReference>
<comment type="caution">
    <text evidence="1">The sequence shown here is derived from an EMBL/GenBank/DDBJ whole genome shotgun (WGS) entry which is preliminary data.</text>
</comment>
<gene>
    <name evidence="1" type="ORF">SK128_027111</name>
</gene>
<accession>A0AAN9A2M3</accession>
<name>A0AAN9A2M3_HALRR</name>
<dbReference type="EMBL" id="JAXCGZ010013755">
    <property type="protein sequence ID" value="KAK7071994.1"/>
    <property type="molecule type" value="Genomic_DNA"/>
</dbReference>
<protein>
    <submittedName>
        <fullName evidence="1">Uncharacterized protein</fullName>
    </submittedName>
</protein>
<organism evidence="1 2">
    <name type="scientific">Halocaridina rubra</name>
    <name type="common">Hawaiian red shrimp</name>
    <dbReference type="NCBI Taxonomy" id="373956"/>
    <lineage>
        <taxon>Eukaryota</taxon>
        <taxon>Metazoa</taxon>
        <taxon>Ecdysozoa</taxon>
        <taxon>Arthropoda</taxon>
        <taxon>Crustacea</taxon>
        <taxon>Multicrustacea</taxon>
        <taxon>Malacostraca</taxon>
        <taxon>Eumalacostraca</taxon>
        <taxon>Eucarida</taxon>
        <taxon>Decapoda</taxon>
        <taxon>Pleocyemata</taxon>
        <taxon>Caridea</taxon>
        <taxon>Atyoidea</taxon>
        <taxon>Atyidae</taxon>
        <taxon>Halocaridina</taxon>
    </lineage>
</organism>
<reference evidence="1 2" key="1">
    <citation type="submission" date="2023-11" db="EMBL/GenBank/DDBJ databases">
        <title>Halocaridina rubra genome assembly.</title>
        <authorList>
            <person name="Smith C."/>
        </authorList>
    </citation>
    <scope>NUCLEOTIDE SEQUENCE [LARGE SCALE GENOMIC DNA]</scope>
    <source>
        <strain evidence="1">EP-1</strain>
        <tissue evidence="1">Whole</tissue>
    </source>
</reference>
<feature type="non-terminal residue" evidence="1">
    <location>
        <position position="1"/>
    </location>
</feature>
<proteinExistence type="predicted"/>
<evidence type="ECO:0000313" key="2">
    <source>
        <dbReference type="Proteomes" id="UP001381693"/>
    </source>
</evidence>
<dbReference type="AlphaFoldDB" id="A0AAN9A2M3"/>
<keyword evidence="2" id="KW-1185">Reference proteome</keyword>